<dbReference type="RefSeq" id="WP_089877900.1">
    <property type="nucleotide sequence ID" value="NZ_FNPF01000001.1"/>
</dbReference>
<dbReference type="InterPro" id="IPR029069">
    <property type="entry name" value="HotDog_dom_sf"/>
</dbReference>
<dbReference type="PANTHER" id="PTHR12475">
    <property type="match status" value="1"/>
</dbReference>
<sequence>MYPFVRLFKDGLLARRAGPLDMLGTHVSHHVCWPWDLDMWAELNNGRTLTIFDLGRIPLAIRTGLVAAMKREGWGLAIAGTAVRYRRRVRAFDRVSMRSRLIGWDQRFLYIEQGMFRPDGECTGHAVFRSAVTDANGIVAPGRVCAALGVAETSPPLPDWVQSWLAAEDMRPWPPLQDQGEDRTGLAAQ</sequence>
<dbReference type="InterPro" id="IPR051490">
    <property type="entry name" value="THEM6_lcsJ_thioesterase"/>
</dbReference>
<dbReference type="PANTHER" id="PTHR12475:SF4">
    <property type="entry name" value="PROTEIN THEM6"/>
    <property type="match status" value="1"/>
</dbReference>
<dbReference type="Proteomes" id="UP000199286">
    <property type="component" value="Unassembled WGS sequence"/>
</dbReference>
<keyword evidence="2" id="KW-1185">Reference proteome</keyword>
<protein>
    <submittedName>
        <fullName evidence="1">Acyl-CoA thioesterase FadM</fullName>
    </submittedName>
</protein>
<dbReference type="OrthoDB" id="3727779at2"/>
<reference evidence="1 2" key="1">
    <citation type="submission" date="2016-10" db="EMBL/GenBank/DDBJ databases">
        <authorList>
            <person name="de Groot N.N."/>
        </authorList>
    </citation>
    <scope>NUCLEOTIDE SEQUENCE [LARGE SCALE GENOMIC DNA]</scope>
    <source>
        <strain evidence="1 2">DSM 26880</strain>
    </source>
</reference>
<dbReference type="AlphaFoldDB" id="A0A1H3F662"/>
<organism evidence="1 2">
    <name type="scientific">Citreimonas salinaria</name>
    <dbReference type="NCBI Taxonomy" id="321339"/>
    <lineage>
        <taxon>Bacteria</taxon>
        <taxon>Pseudomonadati</taxon>
        <taxon>Pseudomonadota</taxon>
        <taxon>Alphaproteobacteria</taxon>
        <taxon>Rhodobacterales</taxon>
        <taxon>Roseobacteraceae</taxon>
        <taxon>Citreimonas</taxon>
    </lineage>
</organism>
<accession>A0A1H3F662</accession>
<dbReference type="SUPFAM" id="SSF54637">
    <property type="entry name" value="Thioesterase/thiol ester dehydrase-isomerase"/>
    <property type="match status" value="1"/>
</dbReference>
<proteinExistence type="predicted"/>
<dbReference type="EMBL" id="FNPF01000001">
    <property type="protein sequence ID" value="SDX86395.1"/>
    <property type="molecule type" value="Genomic_DNA"/>
</dbReference>
<evidence type="ECO:0000313" key="2">
    <source>
        <dbReference type="Proteomes" id="UP000199286"/>
    </source>
</evidence>
<dbReference type="Pfam" id="PF13279">
    <property type="entry name" value="4HBT_2"/>
    <property type="match status" value="1"/>
</dbReference>
<dbReference type="STRING" id="321339.SAMN05444340_101215"/>
<evidence type="ECO:0000313" key="1">
    <source>
        <dbReference type="EMBL" id="SDX86395.1"/>
    </source>
</evidence>
<name>A0A1H3F662_9RHOB</name>
<gene>
    <name evidence="1" type="ORF">SAMN05444340_101215</name>
</gene>
<dbReference type="CDD" id="cd00586">
    <property type="entry name" value="4HBT"/>
    <property type="match status" value="1"/>
</dbReference>
<dbReference type="Gene3D" id="3.10.129.10">
    <property type="entry name" value="Hotdog Thioesterase"/>
    <property type="match status" value="1"/>
</dbReference>